<dbReference type="EMBL" id="KC246862">
    <property type="protein sequence ID" value="AHF26007.1"/>
    <property type="molecule type" value="Genomic_DNA"/>
</dbReference>
<proteinExistence type="predicted"/>
<reference evidence="1" key="1">
    <citation type="journal article" date="2013" name="PLoS ONE">
        <title>Metagenomic insights into the carbohydrate-active enzymes carried by the microorganisms adhering to solid digesta in the rumen of cows.</title>
        <authorList>
            <person name="Wang L."/>
            <person name="Hatem A."/>
            <person name="Catalyurek U.V."/>
            <person name="Morrison M."/>
            <person name="Yu Z."/>
        </authorList>
    </citation>
    <scope>NUCLEOTIDE SEQUENCE</scope>
</reference>
<name>W0FSV6_9BACT</name>
<evidence type="ECO:0000313" key="1">
    <source>
        <dbReference type="EMBL" id="AHF26007.1"/>
    </source>
</evidence>
<dbReference type="AlphaFoldDB" id="W0FSV6"/>
<accession>W0FSV6</accession>
<organism evidence="1">
    <name type="scientific">uncultured bacterium Contigcl_1565</name>
    <dbReference type="NCBI Taxonomy" id="1393654"/>
    <lineage>
        <taxon>Bacteria</taxon>
        <taxon>environmental samples</taxon>
    </lineage>
</organism>
<dbReference type="PROSITE" id="PS51257">
    <property type="entry name" value="PROKAR_LIPOPROTEIN"/>
    <property type="match status" value="1"/>
</dbReference>
<protein>
    <recommendedName>
        <fullName evidence="2">Lipoprotein</fullName>
    </recommendedName>
</protein>
<evidence type="ECO:0008006" key="2">
    <source>
        <dbReference type="Google" id="ProtNLM"/>
    </source>
</evidence>
<sequence length="220" mass="24392">MKRDLLKITAAFLTAGLALGLAGCRNGQIDVSGLKDPGNTVIVDQLYKTDADDQTIFLFRYGDNYYDTEHIYNVDVTGFDIECDDGGFLRVDCDVTYLSGGEAGFNHFPVIRNVDEVYKIDIKGTIPPGGSLPYVESKRFGLSVIGDYADADYCLWSWGMSGVLKDGRWLYKYDDHFYTDDGATVCCKKGADHDELLKKIKDGVVLSEDLFVMPPMALSD</sequence>